<organism evidence="3 4">
    <name type="scientific">Mikania micrantha</name>
    <name type="common">bitter vine</name>
    <dbReference type="NCBI Taxonomy" id="192012"/>
    <lineage>
        <taxon>Eukaryota</taxon>
        <taxon>Viridiplantae</taxon>
        <taxon>Streptophyta</taxon>
        <taxon>Embryophyta</taxon>
        <taxon>Tracheophyta</taxon>
        <taxon>Spermatophyta</taxon>
        <taxon>Magnoliopsida</taxon>
        <taxon>eudicotyledons</taxon>
        <taxon>Gunneridae</taxon>
        <taxon>Pentapetalae</taxon>
        <taxon>asterids</taxon>
        <taxon>campanulids</taxon>
        <taxon>Asterales</taxon>
        <taxon>Asteraceae</taxon>
        <taxon>Asteroideae</taxon>
        <taxon>Heliantheae alliance</taxon>
        <taxon>Eupatorieae</taxon>
        <taxon>Mikania</taxon>
    </lineage>
</organism>
<reference evidence="3 4" key="1">
    <citation type="submission" date="2019-05" db="EMBL/GenBank/DDBJ databases">
        <title>Mikania micrantha, genome provides insights into the molecular mechanism of rapid growth.</title>
        <authorList>
            <person name="Liu B."/>
        </authorList>
    </citation>
    <scope>NUCLEOTIDE SEQUENCE [LARGE SCALE GENOMIC DNA]</scope>
    <source>
        <strain evidence="3">NLD-2019</strain>
        <tissue evidence="3">Leaf</tissue>
    </source>
</reference>
<dbReference type="Proteomes" id="UP000326396">
    <property type="component" value="Linkage Group LG16"/>
</dbReference>
<feature type="compositionally biased region" description="Basic and acidic residues" evidence="2">
    <location>
        <begin position="522"/>
        <end position="542"/>
    </location>
</feature>
<accession>A0A5N6NYI0</accession>
<sequence length="582" mass="65429">MQYDVHNGDSDDDDYGNFDNSEDYISEYFTKIEVIPLANEYDDVDANETPSTVQYNARICQGFSQVPVFYSNDVEPIDVIEKNQKIKHPLKTLVFFATFRMLNLETRMLVSVDGIARAAGHGQRRNHMSRLGEKTRAAAEEEGASRGQEQVCRGWGRSFCHGYGRKLESQKRKHRVVIQAAQHLAPSVGPSPKRHTTMSLDETTLVENQSYTTLSPGGTTVIQGKGKGLFNDSNENVRNPEITPEFLAQNRKQVLLLLQKEEKEQQLKEARARLEFEDVSVEDVGEDDAEVEAKLDKETSQPKIQEGRKENHEDGLKSQIAKKLEFEDDYSKPYRPSTAQTSTISMEPVKGTGGEEMGEISLPTEGWCPSARLRRSSKVSHRIRGFAGEVVHPVGQIQLPVVIGNETGQREVTMTFLVIRAQSKHDLTEWIVQCHDKNYNIGLGGLDGDTTIQTAAKEPQLSSPSRNSEYTSKATFESYRQEPRLREKEKQVSRLEEKAHAAAEEEKAGAAGHGQRRNHMSRLREKTRAAAEEEGASRDQEQVCRGWGRSFCHGYGRKLESQKRKHRVVIQAAVGEKANSLS</sequence>
<evidence type="ECO:0000313" key="4">
    <source>
        <dbReference type="Proteomes" id="UP000326396"/>
    </source>
</evidence>
<evidence type="ECO:0000256" key="1">
    <source>
        <dbReference type="SAM" id="Coils"/>
    </source>
</evidence>
<feature type="region of interest" description="Disordered" evidence="2">
    <location>
        <begin position="331"/>
        <end position="363"/>
    </location>
</feature>
<name>A0A5N6NYI0_9ASTR</name>
<evidence type="ECO:0000256" key="2">
    <source>
        <dbReference type="SAM" id="MobiDB-lite"/>
    </source>
</evidence>
<evidence type="ECO:0000313" key="3">
    <source>
        <dbReference type="EMBL" id="KAD5508771.1"/>
    </source>
</evidence>
<gene>
    <name evidence="3" type="ORF">E3N88_16474</name>
</gene>
<dbReference type="EMBL" id="SZYD01000008">
    <property type="protein sequence ID" value="KAD5508771.1"/>
    <property type="molecule type" value="Genomic_DNA"/>
</dbReference>
<feature type="compositionally biased region" description="Basic and acidic residues" evidence="2">
    <location>
        <begin position="291"/>
        <end position="317"/>
    </location>
</feature>
<feature type="compositionally biased region" description="Basic and acidic residues" evidence="2">
    <location>
        <begin position="479"/>
        <end position="508"/>
    </location>
</feature>
<feature type="compositionally biased region" description="Basic and acidic residues" evidence="2">
    <location>
        <begin position="130"/>
        <end position="139"/>
    </location>
</feature>
<keyword evidence="4" id="KW-1185">Reference proteome</keyword>
<keyword evidence="1" id="KW-0175">Coiled coil</keyword>
<feature type="region of interest" description="Disordered" evidence="2">
    <location>
        <begin position="456"/>
        <end position="543"/>
    </location>
</feature>
<protein>
    <submittedName>
        <fullName evidence="3">Uncharacterized protein</fullName>
    </submittedName>
</protein>
<feature type="coiled-coil region" evidence="1">
    <location>
        <begin position="253"/>
        <end position="280"/>
    </location>
</feature>
<feature type="region of interest" description="Disordered" evidence="2">
    <location>
        <begin position="120"/>
        <end position="145"/>
    </location>
</feature>
<dbReference type="OrthoDB" id="1752268at2759"/>
<comment type="caution">
    <text evidence="3">The sequence shown here is derived from an EMBL/GenBank/DDBJ whole genome shotgun (WGS) entry which is preliminary data.</text>
</comment>
<proteinExistence type="predicted"/>
<dbReference type="AlphaFoldDB" id="A0A5N6NYI0"/>
<feature type="region of interest" description="Disordered" evidence="2">
    <location>
        <begin position="283"/>
        <end position="317"/>
    </location>
</feature>
<feature type="compositionally biased region" description="Polar residues" evidence="2">
    <location>
        <begin position="456"/>
        <end position="475"/>
    </location>
</feature>